<evidence type="ECO:0000313" key="7">
    <source>
        <dbReference type="EMBL" id="KZP33784.1"/>
    </source>
</evidence>
<feature type="repeat" description="ANK" evidence="4">
    <location>
        <begin position="172"/>
        <end position="197"/>
    </location>
</feature>
<gene>
    <name evidence="7" type="ORF">FIBSPDRAFT_810310</name>
</gene>
<keyword evidence="1" id="KW-0479">Metal-binding</keyword>
<name>A0A166WIB4_9AGAM</name>
<dbReference type="Gene3D" id="6.10.140.2220">
    <property type="match status" value="1"/>
</dbReference>
<keyword evidence="2 5" id="KW-0863">Zinc-finger</keyword>
<dbReference type="PROSITE" id="PS50088">
    <property type="entry name" value="ANK_REPEAT"/>
    <property type="match status" value="1"/>
</dbReference>
<dbReference type="SUPFAM" id="SSF48403">
    <property type="entry name" value="Ankyrin repeat"/>
    <property type="match status" value="1"/>
</dbReference>
<evidence type="ECO:0000256" key="4">
    <source>
        <dbReference type="PROSITE-ProRule" id="PRU00023"/>
    </source>
</evidence>
<accession>A0A166WIB4</accession>
<keyword evidence="8" id="KW-1185">Reference proteome</keyword>
<sequence>MMGTEMAKFKLKPQLPEKFVQELLARPGFSDPKSHIFLPEYQSTRFKMVTGSNPTRMDMHADSTLQLRDGDYGFGETSRRNALHLGSVTADPLLTCEIIRMGATIDYQDAQGYTALWLAARSLITVAAMTWKGPADVTPPPRKRPSPQFTKRTVFIMRALTEQHANVNISCEGVTPLSFACLTRSWELITLLLEHGATAPPTFPLFDRTDHLRFNLLVKRFAGKPRPARKCPCWSGEPLSLCHDAEVKPFPLEFICKCGSGKTHIKCCARRKGMRTIEKWDPADGWIAACLPTPVLTEHLPSPTQDGSVLIFQHKLADHLDHEGRIDTAFAYALRQVDFFPRPAGQSISRRLCLDLQQRWNEAIDQYIALKADPRSREEIERAAKIGSGCGALYRTCDGPDCQTMEGPNVPKFRCCSKCKIAVYCSQDCQKRSWRPTHKAECNQPRQKEQPLPSQKFIIQFVSLGMADDFGPLFARMEFLRLVKYSGLRHMPMPINW</sequence>
<dbReference type="InterPro" id="IPR036770">
    <property type="entry name" value="Ankyrin_rpt-contain_sf"/>
</dbReference>
<reference evidence="7 8" key="1">
    <citation type="journal article" date="2016" name="Mol. Biol. Evol.">
        <title>Comparative Genomics of Early-Diverging Mushroom-Forming Fungi Provides Insights into the Origins of Lignocellulose Decay Capabilities.</title>
        <authorList>
            <person name="Nagy L.G."/>
            <person name="Riley R."/>
            <person name="Tritt A."/>
            <person name="Adam C."/>
            <person name="Daum C."/>
            <person name="Floudas D."/>
            <person name="Sun H."/>
            <person name="Yadav J.S."/>
            <person name="Pangilinan J."/>
            <person name="Larsson K.H."/>
            <person name="Matsuura K."/>
            <person name="Barry K."/>
            <person name="Labutti K."/>
            <person name="Kuo R."/>
            <person name="Ohm R.A."/>
            <person name="Bhattacharya S.S."/>
            <person name="Shirouzu T."/>
            <person name="Yoshinaga Y."/>
            <person name="Martin F.M."/>
            <person name="Grigoriev I.V."/>
            <person name="Hibbett D.S."/>
        </authorList>
    </citation>
    <scope>NUCLEOTIDE SEQUENCE [LARGE SCALE GENOMIC DNA]</scope>
    <source>
        <strain evidence="7 8">CBS 109695</strain>
    </source>
</reference>
<proteinExistence type="predicted"/>
<organism evidence="7 8">
    <name type="scientific">Athelia psychrophila</name>
    <dbReference type="NCBI Taxonomy" id="1759441"/>
    <lineage>
        <taxon>Eukaryota</taxon>
        <taxon>Fungi</taxon>
        <taxon>Dikarya</taxon>
        <taxon>Basidiomycota</taxon>
        <taxon>Agaricomycotina</taxon>
        <taxon>Agaricomycetes</taxon>
        <taxon>Agaricomycetidae</taxon>
        <taxon>Atheliales</taxon>
        <taxon>Atheliaceae</taxon>
        <taxon>Athelia</taxon>
    </lineage>
</organism>
<keyword evidence="4" id="KW-0040">ANK repeat</keyword>
<dbReference type="InterPro" id="IPR002110">
    <property type="entry name" value="Ankyrin_rpt"/>
</dbReference>
<dbReference type="GO" id="GO:0008270">
    <property type="term" value="F:zinc ion binding"/>
    <property type="evidence" value="ECO:0007669"/>
    <property type="project" value="UniProtKB-KW"/>
</dbReference>
<dbReference type="AlphaFoldDB" id="A0A166WIB4"/>
<feature type="domain" description="MYND-type" evidence="6">
    <location>
        <begin position="399"/>
        <end position="442"/>
    </location>
</feature>
<dbReference type="Proteomes" id="UP000076532">
    <property type="component" value="Unassembled WGS sequence"/>
</dbReference>
<dbReference type="PROSITE" id="PS50297">
    <property type="entry name" value="ANK_REP_REGION"/>
    <property type="match status" value="1"/>
</dbReference>
<evidence type="ECO:0000256" key="5">
    <source>
        <dbReference type="PROSITE-ProRule" id="PRU00134"/>
    </source>
</evidence>
<dbReference type="PROSITE" id="PS50865">
    <property type="entry name" value="ZF_MYND_2"/>
    <property type="match status" value="1"/>
</dbReference>
<dbReference type="SUPFAM" id="SSF144232">
    <property type="entry name" value="HIT/MYND zinc finger-like"/>
    <property type="match status" value="1"/>
</dbReference>
<dbReference type="EMBL" id="KV417481">
    <property type="protein sequence ID" value="KZP33784.1"/>
    <property type="molecule type" value="Genomic_DNA"/>
</dbReference>
<dbReference type="OrthoDB" id="432970at2759"/>
<dbReference type="STRING" id="436010.A0A166WIB4"/>
<evidence type="ECO:0000256" key="1">
    <source>
        <dbReference type="ARBA" id="ARBA00022723"/>
    </source>
</evidence>
<keyword evidence="3" id="KW-0862">Zinc</keyword>
<dbReference type="Gene3D" id="1.25.40.20">
    <property type="entry name" value="Ankyrin repeat-containing domain"/>
    <property type="match status" value="1"/>
</dbReference>
<dbReference type="Pfam" id="PF01753">
    <property type="entry name" value="zf-MYND"/>
    <property type="match status" value="1"/>
</dbReference>
<protein>
    <recommendedName>
        <fullName evidence="6">MYND-type domain-containing protein</fullName>
    </recommendedName>
</protein>
<evidence type="ECO:0000259" key="6">
    <source>
        <dbReference type="PROSITE" id="PS50865"/>
    </source>
</evidence>
<evidence type="ECO:0000256" key="3">
    <source>
        <dbReference type="ARBA" id="ARBA00022833"/>
    </source>
</evidence>
<evidence type="ECO:0000256" key="2">
    <source>
        <dbReference type="ARBA" id="ARBA00022771"/>
    </source>
</evidence>
<evidence type="ECO:0000313" key="8">
    <source>
        <dbReference type="Proteomes" id="UP000076532"/>
    </source>
</evidence>
<dbReference type="InterPro" id="IPR002893">
    <property type="entry name" value="Znf_MYND"/>
</dbReference>